<feature type="region of interest" description="Disordered" evidence="5">
    <location>
        <begin position="652"/>
        <end position="678"/>
    </location>
</feature>
<feature type="compositionally biased region" description="Acidic residues" evidence="5">
    <location>
        <begin position="183"/>
        <end position="201"/>
    </location>
</feature>
<dbReference type="PANTHER" id="PTHR33620:SF1">
    <property type="entry name" value="UREASE ACCESSORY PROTEIN F"/>
    <property type="match status" value="1"/>
</dbReference>
<feature type="coiled-coil region" evidence="4">
    <location>
        <begin position="245"/>
        <end position="319"/>
    </location>
</feature>
<evidence type="ECO:0000313" key="8">
    <source>
        <dbReference type="Proteomes" id="UP001302676"/>
    </source>
</evidence>
<feature type="compositionally biased region" description="Basic and acidic residues" evidence="5">
    <location>
        <begin position="471"/>
        <end position="501"/>
    </location>
</feature>
<protein>
    <submittedName>
        <fullName evidence="7">Urease accessory protein UreF-like protein</fullName>
    </submittedName>
</protein>
<evidence type="ECO:0000313" key="7">
    <source>
        <dbReference type="EMBL" id="KAK4142285.1"/>
    </source>
</evidence>
<evidence type="ECO:0000256" key="5">
    <source>
        <dbReference type="SAM" id="MobiDB-lite"/>
    </source>
</evidence>
<evidence type="ECO:0000256" key="3">
    <source>
        <dbReference type="ARBA" id="ARBA00046339"/>
    </source>
</evidence>
<feature type="region of interest" description="Disordered" evidence="5">
    <location>
        <begin position="1"/>
        <end position="30"/>
    </location>
</feature>
<comment type="similarity">
    <text evidence="3">Belongs to the UreF family.</text>
</comment>
<keyword evidence="4" id="KW-0175">Coiled coil</keyword>
<feature type="compositionally biased region" description="Basic and acidic residues" evidence="5">
    <location>
        <begin position="168"/>
        <end position="182"/>
    </location>
</feature>
<dbReference type="InterPro" id="IPR038277">
    <property type="entry name" value="UreF_sf"/>
</dbReference>
<feature type="region of interest" description="Disordered" evidence="5">
    <location>
        <begin position="562"/>
        <end position="637"/>
    </location>
</feature>
<feature type="compositionally biased region" description="Polar residues" evidence="5">
    <location>
        <begin position="660"/>
        <end position="678"/>
    </location>
</feature>
<feature type="compositionally biased region" description="Low complexity" evidence="5">
    <location>
        <begin position="86"/>
        <end position="96"/>
    </location>
</feature>
<keyword evidence="2" id="KW-0143">Chaperone</keyword>
<reference evidence="7" key="1">
    <citation type="journal article" date="2023" name="Mol. Phylogenet. Evol.">
        <title>Genome-scale phylogeny and comparative genomics of the fungal order Sordariales.</title>
        <authorList>
            <person name="Hensen N."/>
            <person name="Bonometti L."/>
            <person name="Westerberg I."/>
            <person name="Brannstrom I.O."/>
            <person name="Guillou S."/>
            <person name="Cros-Aarteil S."/>
            <person name="Calhoun S."/>
            <person name="Haridas S."/>
            <person name="Kuo A."/>
            <person name="Mondo S."/>
            <person name="Pangilinan J."/>
            <person name="Riley R."/>
            <person name="LaButti K."/>
            <person name="Andreopoulos B."/>
            <person name="Lipzen A."/>
            <person name="Chen C."/>
            <person name="Yan M."/>
            <person name="Daum C."/>
            <person name="Ng V."/>
            <person name="Clum A."/>
            <person name="Steindorff A."/>
            <person name="Ohm R.A."/>
            <person name="Martin F."/>
            <person name="Silar P."/>
            <person name="Natvig D.O."/>
            <person name="Lalanne C."/>
            <person name="Gautier V."/>
            <person name="Ament-Velasquez S.L."/>
            <person name="Kruys A."/>
            <person name="Hutchinson M.I."/>
            <person name="Powell A.J."/>
            <person name="Barry K."/>
            <person name="Miller A.N."/>
            <person name="Grigoriev I.V."/>
            <person name="Debuchy R."/>
            <person name="Gladieux P."/>
            <person name="Hiltunen Thoren M."/>
            <person name="Johannesson H."/>
        </authorList>
    </citation>
    <scope>NUCLEOTIDE SEQUENCE</scope>
    <source>
        <strain evidence="7">CBS 141.50</strain>
    </source>
</reference>
<keyword evidence="8" id="KW-1185">Reference proteome</keyword>
<feature type="compositionally biased region" description="Basic and acidic residues" evidence="5">
    <location>
        <begin position="526"/>
        <end position="535"/>
    </location>
</feature>
<feature type="compositionally biased region" description="Basic and acidic residues" evidence="5">
    <location>
        <begin position="51"/>
        <end position="65"/>
    </location>
</feature>
<evidence type="ECO:0000259" key="6">
    <source>
        <dbReference type="Pfam" id="PF11500"/>
    </source>
</evidence>
<feature type="domain" description="Spindle pole body-associated protein cut12" evidence="6">
    <location>
        <begin position="145"/>
        <end position="283"/>
    </location>
</feature>
<dbReference type="Gene3D" id="1.10.4190.10">
    <property type="entry name" value="Urease accessory protein UreF"/>
    <property type="match status" value="1"/>
</dbReference>
<dbReference type="InterPro" id="IPR021589">
    <property type="entry name" value="Cut12"/>
</dbReference>
<organism evidence="7 8">
    <name type="scientific">Dichotomopilus funicola</name>
    <dbReference type="NCBI Taxonomy" id="1934379"/>
    <lineage>
        <taxon>Eukaryota</taxon>
        <taxon>Fungi</taxon>
        <taxon>Dikarya</taxon>
        <taxon>Ascomycota</taxon>
        <taxon>Pezizomycotina</taxon>
        <taxon>Sordariomycetes</taxon>
        <taxon>Sordariomycetidae</taxon>
        <taxon>Sordariales</taxon>
        <taxon>Chaetomiaceae</taxon>
        <taxon>Dichotomopilus</taxon>
    </lineage>
</organism>
<sequence>MISWALKRNADNTRDATASGDDTTQIDVPDTPAPVFAVRALKTVLFGTPAPRDRRPLSRNAKDKPSSPQKPGEPSALADKSPAKPPGILLTPGTGTTRRKRVSFGHDVKQGSGGTARTSTTGLPDDCPGKFPSPWVDRSTDGGTPRPKTRLQRTMENSRKNNGAKGNITDEKDVDPEPREPEDAWEEVEDDYEESDFEADVTTDLNEPHSRSGKYWKSYFETYHNDAKTEMEKLVKYKHLAKSYAKMKDAEALELNQKLKEEQEKVKGMEERVAEMAREVAVSALKKGGEGDPVLMEELRKQTALAVEYKTQVEELEILVQDTIEGDGDGLRRQRRNASPRTQRTLMEAQRELRRARSQVRELDNLREDRDRLRSELRAAELRANKLAEENRKLTNDLSKSTLRVQDLEKSLEDSKGSYEKLKDDAKSRYVEAQQVLQKRNTKILELQEEIESLRKPGEGPKRTVRSTRAKSFDDKVMELKPSESVESESAKLRRDLDEMNQRGGQKGTTALSTAAEMRQQRRKQSREDLKRLSHDDATLAQARALREKLEAEFGTKGLPVTSVLGDRGNLQDNHSSAFNGRSAHAPEDRLPKTRAGRAARPARVSEVATASTDKTAPDVGTTEPREHKRGSKTALLGQPRKVSIRAVSQEDDAVPDAADTNTVGQDSTVWSTMNPSRTTLPEHRKAAALARIQRRIAERKMLQQAGRDKENARPEKPLPSTLTSPTHFLLLLSDSALPLGSFAFSSGLESYLAHQKSVFRRPASFAPSFLPLSISSYASATLPFVLAAHRDPSFASLAALDDALDAAVVCNVGKRASVAQGRALLGIWERSFVGALGKGGGSDGGEAALRKFAAQLRTSNLPSSGPKSGGTTTPFGTVTTTTANGIDDTNEDPDAPPPLAAHLPPLFGAIGALAGLSAEQTAYVFLLGHVKALVSAAVRAGMFGPYQAQKTLASEAVQGLIAAMVEREWTTPIERAGQSAPVMDLWMGRHEVLYSRIFNS</sequence>
<evidence type="ECO:0000256" key="1">
    <source>
        <dbReference type="ARBA" id="ARBA00022988"/>
    </source>
</evidence>
<dbReference type="InterPro" id="IPR002639">
    <property type="entry name" value="UreF"/>
</dbReference>
<gene>
    <name evidence="7" type="ORF">C8A04DRAFT_38391</name>
</gene>
<name>A0AAN6V060_9PEZI</name>
<dbReference type="Pfam" id="PF11500">
    <property type="entry name" value="Cut12"/>
    <property type="match status" value="1"/>
</dbReference>
<dbReference type="Proteomes" id="UP001302676">
    <property type="component" value="Unassembled WGS sequence"/>
</dbReference>
<dbReference type="Pfam" id="PF01730">
    <property type="entry name" value="UreF"/>
    <property type="match status" value="1"/>
</dbReference>
<dbReference type="PANTHER" id="PTHR33620">
    <property type="entry name" value="UREASE ACCESSORY PROTEIN F"/>
    <property type="match status" value="1"/>
</dbReference>
<proteinExistence type="inferred from homology"/>
<dbReference type="GO" id="GO:0016151">
    <property type="term" value="F:nickel cation binding"/>
    <property type="evidence" value="ECO:0007669"/>
    <property type="project" value="InterPro"/>
</dbReference>
<evidence type="ECO:0000256" key="4">
    <source>
        <dbReference type="SAM" id="Coils"/>
    </source>
</evidence>
<feature type="region of interest" description="Disordered" evidence="5">
    <location>
        <begin position="44"/>
        <end position="211"/>
    </location>
</feature>
<dbReference type="EMBL" id="MU853599">
    <property type="protein sequence ID" value="KAK4142285.1"/>
    <property type="molecule type" value="Genomic_DNA"/>
</dbReference>
<dbReference type="RefSeq" id="XP_062635656.1">
    <property type="nucleotide sequence ID" value="XM_062784220.1"/>
</dbReference>
<feature type="compositionally biased region" description="Polar residues" evidence="5">
    <location>
        <begin position="571"/>
        <end position="580"/>
    </location>
</feature>
<keyword evidence="1" id="KW-0996">Nickel insertion</keyword>
<evidence type="ECO:0000256" key="2">
    <source>
        <dbReference type="ARBA" id="ARBA00023186"/>
    </source>
</evidence>
<comment type="caution">
    <text evidence="7">The sequence shown here is derived from an EMBL/GenBank/DDBJ whole genome shotgun (WGS) entry which is preliminary data.</text>
</comment>
<feature type="coiled-coil region" evidence="4">
    <location>
        <begin position="346"/>
        <end position="450"/>
    </location>
</feature>
<feature type="region of interest" description="Disordered" evidence="5">
    <location>
        <begin position="455"/>
        <end position="535"/>
    </location>
</feature>
<dbReference type="AlphaFoldDB" id="A0AAN6V060"/>
<reference evidence="7" key="2">
    <citation type="submission" date="2023-05" db="EMBL/GenBank/DDBJ databases">
        <authorList>
            <consortium name="Lawrence Berkeley National Laboratory"/>
            <person name="Steindorff A."/>
            <person name="Hensen N."/>
            <person name="Bonometti L."/>
            <person name="Westerberg I."/>
            <person name="Brannstrom I.O."/>
            <person name="Guillou S."/>
            <person name="Cros-Aarteil S."/>
            <person name="Calhoun S."/>
            <person name="Haridas S."/>
            <person name="Kuo A."/>
            <person name="Mondo S."/>
            <person name="Pangilinan J."/>
            <person name="Riley R."/>
            <person name="Labutti K."/>
            <person name="Andreopoulos B."/>
            <person name="Lipzen A."/>
            <person name="Chen C."/>
            <person name="Yanf M."/>
            <person name="Daum C."/>
            <person name="Ng V."/>
            <person name="Clum A."/>
            <person name="Ohm R."/>
            <person name="Martin F."/>
            <person name="Silar P."/>
            <person name="Natvig D."/>
            <person name="Lalanne C."/>
            <person name="Gautier V."/>
            <person name="Ament-Velasquez S.L."/>
            <person name="Kruys A."/>
            <person name="Hutchinson M.I."/>
            <person name="Powell A.J."/>
            <person name="Barry K."/>
            <person name="Miller A.N."/>
            <person name="Grigoriev I.V."/>
            <person name="Debuchy R."/>
            <person name="Gladieux P."/>
            <person name="Thoren M.H."/>
            <person name="Johannesson H."/>
        </authorList>
    </citation>
    <scope>NUCLEOTIDE SEQUENCE</scope>
    <source>
        <strain evidence="7">CBS 141.50</strain>
    </source>
</reference>
<accession>A0AAN6V060</accession>
<dbReference type="GeneID" id="87820833"/>